<feature type="signal peptide" evidence="1">
    <location>
        <begin position="1"/>
        <end position="24"/>
    </location>
</feature>
<gene>
    <name evidence="2" type="ORF">A2Y62_19650</name>
</gene>
<protein>
    <recommendedName>
        <fullName evidence="4">Fibronectin type-III domain-containing protein</fullName>
    </recommendedName>
</protein>
<evidence type="ECO:0008006" key="4">
    <source>
        <dbReference type="Google" id="ProtNLM"/>
    </source>
</evidence>
<keyword evidence="1" id="KW-0732">Signal</keyword>
<sequence>MHMKNKSKLILLLLVLFLFSCSSENPLSPLLNTGRVPMPVSPADGAVLNQPVIRLVVHNATGYDGSPSLYLFEISTSQNFDTLYITKEIPAGIGSTIFTPAKSFDAGQLYYWRSKAMNAGNQTEFSPVFVFIIQTTNSPLTQISPLANQIELNRQVVLKVQNSPNFSSKYDYYHFEIYRVIEPNISVIERDVPAQSEYTELRVQENLPEGAYKWRVRAYHLITGEIESTLYTEYIRFYIADDCNNYNNGPWAISIVTDSLECLSVNDYPNPNEALGSPNAAEHAPKVYSGIVSLGIDGWIVVEMGRCIHDGAGYDLIVYQSVSYEGVGVQVAETPEGPWHWLGVRSCGDPSPYYSHVCYFDLSYSGKVQWARYVKVIDFSRATFPDATCDNDLYTPGADIDAVQVIH</sequence>
<evidence type="ECO:0000256" key="1">
    <source>
        <dbReference type="SAM" id="SignalP"/>
    </source>
</evidence>
<evidence type="ECO:0000313" key="3">
    <source>
        <dbReference type="Proteomes" id="UP000178943"/>
    </source>
</evidence>
<accession>A0A1F5V9E8</accession>
<reference evidence="2 3" key="1">
    <citation type="journal article" date="2016" name="Nat. Commun.">
        <title>Thousands of microbial genomes shed light on interconnected biogeochemical processes in an aquifer system.</title>
        <authorList>
            <person name="Anantharaman K."/>
            <person name="Brown C.T."/>
            <person name="Hug L.A."/>
            <person name="Sharon I."/>
            <person name="Castelle C.J."/>
            <person name="Probst A.J."/>
            <person name="Thomas B.C."/>
            <person name="Singh A."/>
            <person name="Wilkins M.J."/>
            <person name="Karaoz U."/>
            <person name="Brodie E.L."/>
            <person name="Williams K.H."/>
            <person name="Hubbard S.S."/>
            <person name="Banfield J.F."/>
        </authorList>
    </citation>
    <scope>NUCLEOTIDE SEQUENCE [LARGE SCALE GENOMIC DNA]</scope>
</reference>
<name>A0A1F5V9E8_9BACT</name>
<feature type="chain" id="PRO_5009521927" description="Fibronectin type-III domain-containing protein" evidence="1">
    <location>
        <begin position="25"/>
        <end position="407"/>
    </location>
</feature>
<dbReference type="InterPro" id="IPR013783">
    <property type="entry name" value="Ig-like_fold"/>
</dbReference>
<dbReference type="Proteomes" id="UP000178943">
    <property type="component" value="Unassembled WGS sequence"/>
</dbReference>
<comment type="caution">
    <text evidence="2">The sequence shown here is derived from an EMBL/GenBank/DDBJ whole genome shotgun (WGS) entry which is preliminary data.</text>
</comment>
<proteinExistence type="predicted"/>
<dbReference type="Gene3D" id="2.60.40.10">
    <property type="entry name" value="Immunoglobulins"/>
    <property type="match status" value="1"/>
</dbReference>
<dbReference type="AlphaFoldDB" id="A0A1F5V9E8"/>
<dbReference type="PROSITE" id="PS51257">
    <property type="entry name" value="PROKAR_LIPOPROTEIN"/>
    <property type="match status" value="1"/>
</dbReference>
<organism evidence="2 3">
    <name type="scientific">Candidatus Fischerbacteria bacterium RBG_13_37_8</name>
    <dbReference type="NCBI Taxonomy" id="1817863"/>
    <lineage>
        <taxon>Bacteria</taxon>
        <taxon>Candidatus Fischeribacteriota</taxon>
    </lineage>
</organism>
<evidence type="ECO:0000313" key="2">
    <source>
        <dbReference type="EMBL" id="OGF60073.1"/>
    </source>
</evidence>
<dbReference type="EMBL" id="MFGW01000200">
    <property type="protein sequence ID" value="OGF60073.1"/>
    <property type="molecule type" value="Genomic_DNA"/>
</dbReference>